<sequence length="247" mass="29008">MGNKYSRKDVYRIFNVPKNQQKGNWNTGYTTFNNDIFIFANINSVGRTGHIYDNKFIGDELQWFGKKTHSLQSKSIQSMLDPKGNVYIFTRENSENTDFIYQGNARVKTYDNTTPVKIIWQFNDKNEVHLNKITEEIDNPGKYKEGSTKQIYVNIYERNPIARRKCIEYYGCSCLVCGFNFENKYGELGKDFIHVHHIRELHTIDREYEVDPITDLRPVCPNCHAMLHKTKPAHSIEFLKHLLNRTP</sequence>
<organism evidence="3 4">
    <name type="scientific">Virgibacillus pantothenticus</name>
    <dbReference type="NCBI Taxonomy" id="1473"/>
    <lineage>
        <taxon>Bacteria</taxon>
        <taxon>Bacillati</taxon>
        <taxon>Bacillota</taxon>
        <taxon>Bacilli</taxon>
        <taxon>Bacillales</taxon>
        <taxon>Bacillaceae</taxon>
        <taxon>Virgibacillus</taxon>
    </lineage>
</organism>
<comment type="caution">
    <text evidence="3">The sequence shown here is derived from an EMBL/GenBank/DDBJ whole genome shotgun (WGS) entry which is preliminary data.</text>
</comment>
<name>A0A0L0QS90_VIRPA</name>
<dbReference type="CDD" id="cd00085">
    <property type="entry name" value="HNHc"/>
    <property type="match status" value="1"/>
</dbReference>
<dbReference type="GO" id="GO:0008270">
    <property type="term" value="F:zinc ion binding"/>
    <property type="evidence" value="ECO:0007669"/>
    <property type="project" value="InterPro"/>
</dbReference>
<keyword evidence="3" id="KW-0540">Nuclease</keyword>
<proteinExistence type="predicted"/>
<gene>
    <name evidence="3" type="ORF">AFK71_20455</name>
</gene>
<dbReference type="Pfam" id="PF01844">
    <property type="entry name" value="HNH"/>
    <property type="match status" value="1"/>
</dbReference>
<reference evidence="4" key="1">
    <citation type="submission" date="2015-07" db="EMBL/GenBank/DDBJ databases">
        <title>Fjat-10053 dsm26.</title>
        <authorList>
            <person name="Liu B."/>
            <person name="Wang J."/>
            <person name="Zhu Y."/>
            <person name="Liu G."/>
            <person name="Chen Q."/>
            <person name="Chen Z."/>
            <person name="Lan J."/>
            <person name="Che J."/>
            <person name="Ge C."/>
            <person name="Shi H."/>
            <person name="Pan Z."/>
            <person name="Liu X."/>
        </authorList>
    </citation>
    <scope>NUCLEOTIDE SEQUENCE [LARGE SCALE GENOMIC DNA]</scope>
    <source>
        <strain evidence="4">DSM 26</strain>
    </source>
</reference>
<dbReference type="Pfam" id="PF11907">
    <property type="entry name" value="DUF3427"/>
    <property type="match status" value="1"/>
</dbReference>
<keyword evidence="3" id="KW-0255">Endonuclease</keyword>
<dbReference type="InterPro" id="IPR003615">
    <property type="entry name" value="HNH_nuc"/>
</dbReference>
<keyword evidence="3" id="KW-0378">Hydrolase</keyword>
<protein>
    <submittedName>
        <fullName evidence="3">Restriction endonuclease</fullName>
    </submittedName>
</protein>
<feature type="domain" description="HNH" evidence="1">
    <location>
        <begin position="174"/>
        <end position="229"/>
    </location>
</feature>
<keyword evidence="4" id="KW-1185">Reference proteome</keyword>
<dbReference type="InterPro" id="IPR002711">
    <property type="entry name" value="HNH"/>
</dbReference>
<dbReference type="EMBL" id="LGTO01000007">
    <property type="protein sequence ID" value="KNE21008.1"/>
    <property type="molecule type" value="Genomic_DNA"/>
</dbReference>
<feature type="domain" description="DUF3427" evidence="2">
    <location>
        <begin position="2"/>
        <end position="120"/>
    </location>
</feature>
<evidence type="ECO:0000259" key="2">
    <source>
        <dbReference type="Pfam" id="PF11907"/>
    </source>
</evidence>
<dbReference type="AlphaFoldDB" id="A0A0L0QS90"/>
<accession>A0A0L0QS90</accession>
<dbReference type="PATRIC" id="fig|1473.5.peg.2855"/>
<dbReference type="Proteomes" id="UP000036780">
    <property type="component" value="Unassembled WGS sequence"/>
</dbReference>
<dbReference type="InterPro" id="IPR021835">
    <property type="entry name" value="DUF3427"/>
</dbReference>
<evidence type="ECO:0000313" key="3">
    <source>
        <dbReference type="EMBL" id="KNE21008.1"/>
    </source>
</evidence>
<evidence type="ECO:0000313" key="4">
    <source>
        <dbReference type="Proteomes" id="UP000036780"/>
    </source>
</evidence>
<dbReference type="GO" id="GO:0004519">
    <property type="term" value="F:endonuclease activity"/>
    <property type="evidence" value="ECO:0007669"/>
    <property type="project" value="UniProtKB-KW"/>
</dbReference>
<dbReference type="GO" id="GO:0003676">
    <property type="term" value="F:nucleic acid binding"/>
    <property type="evidence" value="ECO:0007669"/>
    <property type="project" value="InterPro"/>
</dbReference>
<evidence type="ECO:0000259" key="1">
    <source>
        <dbReference type="Pfam" id="PF01844"/>
    </source>
</evidence>